<dbReference type="SUPFAM" id="SSF55681">
    <property type="entry name" value="Class II aaRS and biotin synthetases"/>
    <property type="match status" value="1"/>
</dbReference>
<feature type="region of interest" description="Disordered" evidence="1">
    <location>
        <begin position="274"/>
        <end position="298"/>
    </location>
</feature>
<reference evidence="3 4" key="1">
    <citation type="submission" date="2020-08" db="EMBL/GenBank/DDBJ databases">
        <title>Plant Genome Project.</title>
        <authorList>
            <person name="Zhang R.-G."/>
        </authorList>
    </citation>
    <scope>NUCLEOTIDE SEQUENCE [LARGE SCALE GENOMIC DNA]</scope>
    <source>
        <tissue evidence="3">Rhizome</tissue>
    </source>
</reference>
<dbReference type="AlphaFoldDB" id="A0A8J5FWN2"/>
<proteinExistence type="predicted"/>
<evidence type="ECO:0000313" key="4">
    <source>
        <dbReference type="Proteomes" id="UP000734854"/>
    </source>
</evidence>
<evidence type="ECO:0000313" key="3">
    <source>
        <dbReference type="EMBL" id="KAG6495651.1"/>
    </source>
</evidence>
<dbReference type="InterPro" id="IPR053264">
    <property type="entry name" value="Lipoate-ligase_2_inactive"/>
</dbReference>
<name>A0A8J5FWN2_ZINOF</name>
<evidence type="ECO:0000259" key="2">
    <source>
        <dbReference type="PROSITE" id="PS51733"/>
    </source>
</evidence>
<dbReference type="Pfam" id="PF21948">
    <property type="entry name" value="LplA-B_cat"/>
    <property type="match status" value="1"/>
</dbReference>
<organism evidence="3 4">
    <name type="scientific">Zingiber officinale</name>
    <name type="common">Ginger</name>
    <name type="synonym">Amomum zingiber</name>
    <dbReference type="NCBI Taxonomy" id="94328"/>
    <lineage>
        <taxon>Eukaryota</taxon>
        <taxon>Viridiplantae</taxon>
        <taxon>Streptophyta</taxon>
        <taxon>Embryophyta</taxon>
        <taxon>Tracheophyta</taxon>
        <taxon>Spermatophyta</taxon>
        <taxon>Magnoliopsida</taxon>
        <taxon>Liliopsida</taxon>
        <taxon>Zingiberales</taxon>
        <taxon>Zingiberaceae</taxon>
        <taxon>Zingiber</taxon>
    </lineage>
</organism>
<sequence>MALPQAIKAGLPCMNLLRMTAVPILEQLYLEERLLRTSAENWCIINHGTSLPTIVMGISGRPSELVELKPVLRDQIPVIRRFSGGGTVIIDNGTLFVSLICNKNAIPGLQPYPHPIMSWTGQMYGQVLHEFGDFHLRENDYAFNSHKFGGNAQSIIKDRWIHHTSFLWDYDARNMEYLKLPSRAPKYRSARSHVEFLCRMKNYVPSRTTFIEGTIKSLGGHFSIRPFDLDELEDNEFDLTTPENTRSLAKDVASEKDDIAGTRNCERVYRWSKKDAHDASKDEKLRMKSAQEEGQSWI</sequence>
<dbReference type="PANTHER" id="PTHR43506">
    <property type="entry name" value="BIOTIN/LIPOATE A/B PROTEIN LIGASE FAMILY"/>
    <property type="match status" value="1"/>
</dbReference>
<dbReference type="PROSITE" id="PS51733">
    <property type="entry name" value="BPL_LPL_CATALYTIC"/>
    <property type="match status" value="1"/>
</dbReference>
<keyword evidence="4" id="KW-1185">Reference proteome</keyword>
<dbReference type="Gene3D" id="3.30.930.10">
    <property type="entry name" value="Bira Bifunctional Protein, Domain 2"/>
    <property type="match status" value="1"/>
</dbReference>
<dbReference type="FunFam" id="3.30.930.10:FF:000077">
    <property type="entry name" value="Putative lipoate-protein ligase A"/>
    <property type="match status" value="1"/>
</dbReference>
<protein>
    <recommendedName>
        <fullName evidence="2">BPL/LPL catalytic domain-containing protein</fullName>
    </recommendedName>
</protein>
<dbReference type="EMBL" id="JACMSC010000012">
    <property type="protein sequence ID" value="KAG6495651.1"/>
    <property type="molecule type" value="Genomic_DNA"/>
</dbReference>
<feature type="domain" description="BPL/LPL catalytic" evidence="2">
    <location>
        <begin position="38"/>
        <end position="226"/>
    </location>
</feature>
<dbReference type="InterPro" id="IPR004143">
    <property type="entry name" value="BPL_LPL_catalytic"/>
</dbReference>
<dbReference type="Proteomes" id="UP000734854">
    <property type="component" value="Unassembled WGS sequence"/>
</dbReference>
<dbReference type="InterPro" id="IPR045864">
    <property type="entry name" value="aa-tRNA-synth_II/BPL/LPL"/>
</dbReference>
<dbReference type="CDD" id="cd16443">
    <property type="entry name" value="LplA"/>
    <property type="match status" value="1"/>
</dbReference>
<evidence type="ECO:0000256" key="1">
    <source>
        <dbReference type="SAM" id="MobiDB-lite"/>
    </source>
</evidence>
<comment type="caution">
    <text evidence="3">The sequence shown here is derived from an EMBL/GenBank/DDBJ whole genome shotgun (WGS) entry which is preliminary data.</text>
</comment>
<feature type="compositionally biased region" description="Basic and acidic residues" evidence="1">
    <location>
        <begin position="274"/>
        <end position="291"/>
    </location>
</feature>
<gene>
    <name evidence="3" type="ORF">ZIOFF_043477</name>
</gene>
<dbReference type="PANTHER" id="PTHR43506:SF1">
    <property type="entry name" value="BPL_LPL CATALYTIC DOMAIN-CONTAINING PROTEIN"/>
    <property type="match status" value="1"/>
</dbReference>
<accession>A0A8J5FWN2</accession>